<dbReference type="GO" id="GO:0016887">
    <property type="term" value="F:ATP hydrolysis activity"/>
    <property type="evidence" value="ECO:0007669"/>
    <property type="project" value="InterPro"/>
</dbReference>
<dbReference type="GO" id="GO:0006302">
    <property type="term" value="P:double-strand break repair"/>
    <property type="evidence" value="ECO:0007669"/>
    <property type="project" value="TreeGrafter"/>
</dbReference>
<keyword evidence="3" id="KW-0067">ATP-binding</keyword>
<evidence type="ECO:0000259" key="2">
    <source>
        <dbReference type="Pfam" id="PF13304"/>
    </source>
</evidence>
<dbReference type="InterPro" id="IPR003959">
    <property type="entry name" value="ATPase_AAA_core"/>
</dbReference>
<accession>A0A368KB14</accession>
<proteinExistence type="predicted"/>
<dbReference type="GO" id="GO:0000731">
    <property type="term" value="P:DNA synthesis involved in DNA repair"/>
    <property type="evidence" value="ECO:0007669"/>
    <property type="project" value="TreeGrafter"/>
</dbReference>
<evidence type="ECO:0000313" key="3">
    <source>
        <dbReference type="EMBL" id="RCS25775.1"/>
    </source>
</evidence>
<sequence length="592" mass="64510">MGEEKVVEAKPAVPMILRLRIERYRGLESFNWLPDPHVNVIIGGGDNGKTTILDAVGLLLSPANSVVISDADYWKRAPEGEFIIEAVLKLPPDTGINEQKKPSWPWEWDGNKPVVPNPDDEETDRKEEVYVVRVRGTPDCDLAYEICQPNGEFDHFSVSVRRKIGLVKLGGDDRNDRDLRLIQGSALDRLLSDKSLRAKLAKEIGEKNVEEKLGDSSKKKLSDLDTQFGKQALPINLGLGLVGGQGFSLNALIGLTAEKHDVRLPLSSWGSGTRRLAALEIASSNQNEQPITIVDEVERGLEPYRQRVLVKELMAAPTQAFITTHSVAAIKAATSASIWYLSGERKIGKLADATSPHMMKDPEAFLSRIAIVAEGATEVGFVKFLILKAVSSTPLEYGIWVTDGGGNDPTLQLLESLAKSGLKFSGFADDEGRAPERWATLKTALGGLLLRWPKGCLEENVIEHVADNDLEKFIADPDGDSGERLRTLALRLKIEEKSYAAILAAAGSPENVRKLIIAAATGSVPAGTPEDQKKALKSHGKTWFKTVGGGFELGSKMLAFGIWPTLEGQLLPFVNAIRQSVDLPVIAELPDE</sequence>
<feature type="domain" description="ATPase AAA-type core" evidence="2">
    <location>
        <begin position="224"/>
        <end position="328"/>
    </location>
</feature>
<organism evidence="3 4">
    <name type="scientific">Phyllobacterium salinisoli</name>
    <dbReference type="NCBI Taxonomy" id="1899321"/>
    <lineage>
        <taxon>Bacteria</taxon>
        <taxon>Pseudomonadati</taxon>
        <taxon>Pseudomonadota</taxon>
        <taxon>Alphaproteobacteria</taxon>
        <taxon>Hyphomicrobiales</taxon>
        <taxon>Phyllobacteriaceae</taxon>
        <taxon>Phyllobacterium</taxon>
    </lineage>
</organism>
<dbReference type="GO" id="GO:0005524">
    <property type="term" value="F:ATP binding"/>
    <property type="evidence" value="ECO:0007669"/>
    <property type="project" value="UniProtKB-KW"/>
</dbReference>
<dbReference type="PANTHER" id="PTHR32182">
    <property type="entry name" value="DNA REPLICATION AND REPAIR PROTEIN RECF"/>
    <property type="match status" value="1"/>
</dbReference>
<dbReference type="RefSeq" id="WP_114438866.1">
    <property type="nucleotide sequence ID" value="NZ_QOZG01000001.1"/>
</dbReference>
<dbReference type="Pfam" id="PF13304">
    <property type="entry name" value="AAA_21"/>
    <property type="match status" value="1"/>
</dbReference>
<keyword evidence="3" id="KW-0547">Nucleotide-binding</keyword>
<gene>
    <name evidence="3" type="ORF">DUT91_03145</name>
</gene>
<dbReference type="InterPro" id="IPR027417">
    <property type="entry name" value="P-loop_NTPase"/>
</dbReference>
<dbReference type="Proteomes" id="UP000253420">
    <property type="component" value="Unassembled WGS sequence"/>
</dbReference>
<dbReference type="AlphaFoldDB" id="A0A368KB14"/>
<dbReference type="Gene3D" id="3.40.50.300">
    <property type="entry name" value="P-loop containing nucleotide triphosphate hydrolases"/>
    <property type="match status" value="1"/>
</dbReference>
<protein>
    <submittedName>
        <fullName evidence="3">ATP-binding protein</fullName>
    </submittedName>
</protein>
<dbReference type="SUPFAM" id="SSF52540">
    <property type="entry name" value="P-loop containing nucleoside triphosphate hydrolases"/>
    <property type="match status" value="1"/>
</dbReference>
<dbReference type="OrthoDB" id="9816534at2"/>
<name>A0A368KB14_9HYPH</name>
<dbReference type="EMBL" id="QOZG01000001">
    <property type="protein sequence ID" value="RCS25775.1"/>
    <property type="molecule type" value="Genomic_DNA"/>
</dbReference>
<evidence type="ECO:0000256" key="1">
    <source>
        <dbReference type="SAM" id="MobiDB-lite"/>
    </source>
</evidence>
<feature type="region of interest" description="Disordered" evidence="1">
    <location>
        <begin position="99"/>
        <end position="123"/>
    </location>
</feature>
<reference evidence="3 4" key="1">
    <citation type="submission" date="2018-07" db="EMBL/GenBank/DDBJ databases">
        <title>The draft genome of Phyllobacterium salinisoli.</title>
        <authorList>
            <person name="Liu L."/>
            <person name="Li L."/>
            <person name="Zhang X."/>
            <person name="Liang L."/>
        </authorList>
    </citation>
    <scope>NUCLEOTIDE SEQUENCE [LARGE SCALE GENOMIC DNA]</scope>
    <source>
        <strain evidence="3 4">LLAN61</strain>
    </source>
</reference>
<comment type="caution">
    <text evidence="3">The sequence shown here is derived from an EMBL/GenBank/DDBJ whole genome shotgun (WGS) entry which is preliminary data.</text>
</comment>
<evidence type="ECO:0000313" key="4">
    <source>
        <dbReference type="Proteomes" id="UP000253420"/>
    </source>
</evidence>
<dbReference type="PANTHER" id="PTHR32182:SF0">
    <property type="entry name" value="DNA REPLICATION AND REPAIR PROTEIN RECF"/>
    <property type="match status" value="1"/>
</dbReference>
<keyword evidence="4" id="KW-1185">Reference proteome</keyword>